<comment type="caution">
    <text evidence="2">The sequence shown here is derived from an EMBL/GenBank/DDBJ whole genome shotgun (WGS) entry which is preliminary data.</text>
</comment>
<evidence type="ECO:0000313" key="3">
    <source>
        <dbReference type="Proteomes" id="UP001590951"/>
    </source>
</evidence>
<dbReference type="EMBL" id="JBHFEH010000059">
    <property type="protein sequence ID" value="KAL2049691.1"/>
    <property type="molecule type" value="Genomic_DNA"/>
</dbReference>
<accession>A0ABR4AVS6</accession>
<feature type="chain" id="PRO_5046774252" evidence="1">
    <location>
        <begin position="19"/>
        <end position="295"/>
    </location>
</feature>
<evidence type="ECO:0000256" key="1">
    <source>
        <dbReference type="SAM" id="SignalP"/>
    </source>
</evidence>
<protein>
    <submittedName>
        <fullName evidence="2">Uncharacterized protein</fullName>
    </submittedName>
</protein>
<feature type="signal peptide" evidence="1">
    <location>
        <begin position="1"/>
        <end position="18"/>
    </location>
</feature>
<gene>
    <name evidence="2" type="ORF">ABVK25_010032</name>
</gene>
<name>A0ABR4AVS6_9LECA</name>
<keyword evidence="3" id="KW-1185">Reference proteome</keyword>
<sequence>MVFCNSVVHSLLVGLSVSASLAPLNQPPDGQLIALPYASNSSDVPFFANISTQSVVNNSVDNALTIACNGRRFGTPLDLESCRNVISNVVPSDKEESFGKRVTGQTSSFGCQLPYRWLSLDGACSIQVFLIAPATVAHVSTRKIKQAAQAVYNRCGAGNPSKGGIASNTGGDNHLAVVLSVTSYPNVECENKQAPPIMSCNDITNDMYVSAEKTTFGPLGTDTDIDTPWLITSSDDKCWANLTSSGKDSSSWYKLWEATDAVAQMCIRRRRAGIARGLGDDGRLAVSLAYYAYKP</sequence>
<reference evidence="2 3" key="1">
    <citation type="submission" date="2024-09" db="EMBL/GenBank/DDBJ databases">
        <title>Rethinking Asexuality: The Enigmatic Case of Functional Sexual Genes in Lepraria (Stereocaulaceae).</title>
        <authorList>
            <person name="Doellman M."/>
            <person name="Sun Y."/>
            <person name="Barcenas-Pena A."/>
            <person name="Lumbsch H.T."/>
            <person name="Grewe F."/>
        </authorList>
    </citation>
    <scope>NUCLEOTIDE SEQUENCE [LARGE SCALE GENOMIC DNA]</scope>
    <source>
        <strain evidence="2 3">Grewe 0041</strain>
    </source>
</reference>
<dbReference type="Proteomes" id="UP001590951">
    <property type="component" value="Unassembled WGS sequence"/>
</dbReference>
<evidence type="ECO:0000313" key="2">
    <source>
        <dbReference type="EMBL" id="KAL2049691.1"/>
    </source>
</evidence>
<organism evidence="2 3">
    <name type="scientific">Lepraria finkii</name>
    <dbReference type="NCBI Taxonomy" id="1340010"/>
    <lineage>
        <taxon>Eukaryota</taxon>
        <taxon>Fungi</taxon>
        <taxon>Dikarya</taxon>
        <taxon>Ascomycota</taxon>
        <taxon>Pezizomycotina</taxon>
        <taxon>Lecanoromycetes</taxon>
        <taxon>OSLEUM clade</taxon>
        <taxon>Lecanoromycetidae</taxon>
        <taxon>Lecanorales</taxon>
        <taxon>Lecanorineae</taxon>
        <taxon>Stereocaulaceae</taxon>
        <taxon>Lepraria</taxon>
    </lineage>
</organism>
<proteinExistence type="predicted"/>
<keyword evidence="1" id="KW-0732">Signal</keyword>